<dbReference type="AlphaFoldDB" id="A0AAD9ADS5"/>
<evidence type="ECO:0000313" key="2">
    <source>
        <dbReference type="EMBL" id="KAK1845540.1"/>
    </source>
</evidence>
<reference evidence="2" key="1">
    <citation type="submission" date="2023-01" db="EMBL/GenBank/DDBJ databases">
        <title>Colletotrichum chrysophilum M932 genome sequence.</title>
        <authorList>
            <person name="Baroncelli R."/>
        </authorList>
    </citation>
    <scope>NUCLEOTIDE SEQUENCE</scope>
    <source>
        <strain evidence="2">M932</strain>
    </source>
</reference>
<comment type="caution">
    <text evidence="2">The sequence shown here is derived from an EMBL/GenBank/DDBJ whole genome shotgun (WGS) entry which is preliminary data.</text>
</comment>
<feature type="region of interest" description="Disordered" evidence="1">
    <location>
        <begin position="74"/>
        <end position="106"/>
    </location>
</feature>
<organism evidence="2 3">
    <name type="scientific">Colletotrichum chrysophilum</name>
    <dbReference type="NCBI Taxonomy" id="1836956"/>
    <lineage>
        <taxon>Eukaryota</taxon>
        <taxon>Fungi</taxon>
        <taxon>Dikarya</taxon>
        <taxon>Ascomycota</taxon>
        <taxon>Pezizomycotina</taxon>
        <taxon>Sordariomycetes</taxon>
        <taxon>Hypocreomycetidae</taxon>
        <taxon>Glomerellales</taxon>
        <taxon>Glomerellaceae</taxon>
        <taxon>Colletotrichum</taxon>
        <taxon>Colletotrichum gloeosporioides species complex</taxon>
    </lineage>
</organism>
<name>A0AAD9ADS5_9PEZI</name>
<accession>A0AAD9ADS5</accession>
<evidence type="ECO:0000256" key="1">
    <source>
        <dbReference type="SAM" id="MobiDB-lite"/>
    </source>
</evidence>
<sequence>MKPGRCVNVFFGFWRLQIRMSFLQQPLHLQLGMNGTSQQITGTPNRDCTSIPRISDRRLWEPANLPKLKKRYLLDGTRHSNAPTSSTSRALADGRTRAMPGRSQPP</sequence>
<gene>
    <name evidence="2" type="ORF">CCHR01_11822</name>
</gene>
<evidence type="ECO:0000313" key="3">
    <source>
        <dbReference type="Proteomes" id="UP001243330"/>
    </source>
</evidence>
<keyword evidence="3" id="KW-1185">Reference proteome</keyword>
<dbReference type="Proteomes" id="UP001243330">
    <property type="component" value="Unassembled WGS sequence"/>
</dbReference>
<feature type="compositionally biased region" description="Polar residues" evidence="1">
    <location>
        <begin position="79"/>
        <end position="89"/>
    </location>
</feature>
<protein>
    <submittedName>
        <fullName evidence="2">Uncharacterized protein</fullName>
    </submittedName>
</protein>
<proteinExistence type="predicted"/>
<dbReference type="EMBL" id="JAQOWY010000268">
    <property type="protein sequence ID" value="KAK1845540.1"/>
    <property type="molecule type" value="Genomic_DNA"/>
</dbReference>